<reference evidence="6 7" key="1">
    <citation type="submission" date="2023-01" db="EMBL/GenBank/DDBJ databases">
        <title>Novel diversity within Roseofilum (Cyanobacteria; Desertifilaceae) from marine benthic mats with descriptions of four novel species.</title>
        <authorList>
            <person name="Wang Y."/>
            <person name="Berthold D.E."/>
            <person name="Hu J."/>
            <person name="Lefler F.W."/>
            <person name="Laughinghouse H.D. IV."/>
        </authorList>
    </citation>
    <scope>NUCLEOTIDE SEQUENCE [LARGE SCALE GENOMIC DNA]</scope>
    <source>
        <strain evidence="6 7">BLCC-M143</strain>
    </source>
</reference>
<keyword evidence="3" id="KW-0732">Signal</keyword>
<evidence type="ECO:0000259" key="5">
    <source>
        <dbReference type="Pfam" id="PF12849"/>
    </source>
</evidence>
<comment type="similarity">
    <text evidence="1 4">Belongs to the PstS family.</text>
</comment>
<proteinExistence type="inferred from homology"/>
<evidence type="ECO:0000256" key="2">
    <source>
        <dbReference type="ARBA" id="ARBA00022448"/>
    </source>
</evidence>
<dbReference type="Proteomes" id="UP001232992">
    <property type="component" value="Unassembled WGS sequence"/>
</dbReference>
<evidence type="ECO:0000256" key="3">
    <source>
        <dbReference type="ARBA" id="ARBA00022729"/>
    </source>
</evidence>
<dbReference type="Gene3D" id="3.40.190.10">
    <property type="entry name" value="Periplasmic binding protein-like II"/>
    <property type="match status" value="2"/>
</dbReference>
<dbReference type="InterPro" id="IPR024370">
    <property type="entry name" value="PBP_domain"/>
</dbReference>
<organism evidence="6 7">
    <name type="scientific">Roseofilum casamattae BLCC-M143</name>
    <dbReference type="NCBI Taxonomy" id="3022442"/>
    <lineage>
        <taxon>Bacteria</taxon>
        <taxon>Bacillati</taxon>
        <taxon>Cyanobacteriota</taxon>
        <taxon>Cyanophyceae</taxon>
        <taxon>Desertifilales</taxon>
        <taxon>Desertifilaceae</taxon>
        <taxon>Roseofilum</taxon>
        <taxon>Roseofilum casamattae</taxon>
    </lineage>
</organism>
<dbReference type="InterPro" id="IPR011862">
    <property type="entry name" value="Phos-bd"/>
</dbReference>
<accession>A0ABT7BYH7</accession>
<dbReference type="PANTHER" id="PTHR30570:SF1">
    <property type="entry name" value="PHOSPHATE-BINDING PROTEIN PSTS"/>
    <property type="match status" value="1"/>
</dbReference>
<sequence>MKGILRKTGIILVIGLLAMGATTVLHGCSKTQSQESQAIVIDGSSTVYPITKAVAEQFSQDDRASVEVNVEFSGTGGGFEKFCAGQTAINNASRPINLQEMAACKEGKVSYIELPIAFDAITVVVNPENDWVGEITLAELRQIWESQAQQKITQWNQIRPSWPGVPLKLYGPGADSGTFDYFTEAILGDAGASRSDYVASEDDTIIEKGISSDINSLGYFGLSYYEQNKDEVRALAVDSGNGPILPSRATVENSEYQPLARPLFIYINLTDAQKNPAMREFVYYYLEQAPQVVAEVGYVPLPDEAYHINEVTYNKGEVGTVFEGKSQFGLTIPELLRKQAKY</sequence>
<evidence type="ECO:0000313" key="7">
    <source>
        <dbReference type="Proteomes" id="UP001232992"/>
    </source>
</evidence>
<keyword evidence="2 4" id="KW-0813">Transport</keyword>
<dbReference type="EMBL" id="JAQOSQ010000013">
    <property type="protein sequence ID" value="MDJ1184254.1"/>
    <property type="molecule type" value="Genomic_DNA"/>
</dbReference>
<evidence type="ECO:0000313" key="6">
    <source>
        <dbReference type="EMBL" id="MDJ1184254.1"/>
    </source>
</evidence>
<gene>
    <name evidence="6" type="ORF">PMH09_13795</name>
</gene>
<name>A0ABT7BYH7_9CYAN</name>
<dbReference type="NCBIfam" id="TIGR02136">
    <property type="entry name" value="ptsS_2"/>
    <property type="match status" value="1"/>
</dbReference>
<comment type="function">
    <text evidence="4">Involved in the system for phosphate transport across the cytoplasmic membrane.</text>
</comment>
<dbReference type="Pfam" id="PF12849">
    <property type="entry name" value="PBP_like_2"/>
    <property type="match status" value="1"/>
</dbReference>
<keyword evidence="7" id="KW-1185">Reference proteome</keyword>
<comment type="caution">
    <text evidence="6">The sequence shown here is derived from an EMBL/GenBank/DDBJ whole genome shotgun (WGS) entry which is preliminary data.</text>
</comment>
<keyword evidence="4" id="KW-0592">Phosphate transport</keyword>
<dbReference type="InterPro" id="IPR050811">
    <property type="entry name" value="Phosphate_ABC_transporter"/>
</dbReference>
<dbReference type="CDD" id="cd13654">
    <property type="entry name" value="PBP2_phosphate_like_2"/>
    <property type="match status" value="1"/>
</dbReference>
<protein>
    <recommendedName>
        <fullName evidence="4">Phosphate-binding protein</fullName>
    </recommendedName>
</protein>
<evidence type="ECO:0000256" key="1">
    <source>
        <dbReference type="ARBA" id="ARBA00008725"/>
    </source>
</evidence>
<feature type="domain" description="PBP" evidence="5">
    <location>
        <begin position="31"/>
        <end position="286"/>
    </location>
</feature>
<dbReference type="SUPFAM" id="SSF53850">
    <property type="entry name" value="Periplasmic binding protein-like II"/>
    <property type="match status" value="1"/>
</dbReference>
<evidence type="ECO:0000256" key="4">
    <source>
        <dbReference type="RuleBase" id="RU367119"/>
    </source>
</evidence>
<dbReference type="RefSeq" id="WP_283758908.1">
    <property type="nucleotide sequence ID" value="NZ_JAQOSQ010000013.1"/>
</dbReference>
<dbReference type="PANTHER" id="PTHR30570">
    <property type="entry name" value="PERIPLASMIC PHOSPHATE BINDING COMPONENT OF PHOSPHATE ABC TRANSPORTER"/>
    <property type="match status" value="1"/>
</dbReference>